<name>A0ABN2JLM1_9ACTN</name>
<comment type="subcellular location">
    <subcellularLocation>
        <location evidence="1">Membrane</location>
        <topology evidence="1">Multi-pass membrane protein</topology>
    </subcellularLocation>
</comment>
<feature type="transmembrane region" description="Helical" evidence="5">
    <location>
        <begin position="586"/>
        <end position="605"/>
    </location>
</feature>
<dbReference type="Proteomes" id="UP001501057">
    <property type="component" value="Unassembled WGS sequence"/>
</dbReference>
<dbReference type="InterPro" id="IPR017500">
    <property type="entry name" value="Phage_infect_YhgE_N"/>
</dbReference>
<keyword evidence="4 5" id="KW-0472">Membrane</keyword>
<dbReference type="InterPro" id="IPR051328">
    <property type="entry name" value="T7SS_ABC-Transporter"/>
</dbReference>
<feature type="transmembrane region" description="Helical" evidence="5">
    <location>
        <begin position="556"/>
        <end position="579"/>
    </location>
</feature>
<feature type="transmembrane region" description="Helical" evidence="5">
    <location>
        <begin position="525"/>
        <end position="550"/>
    </location>
</feature>
<evidence type="ECO:0000256" key="3">
    <source>
        <dbReference type="ARBA" id="ARBA00022989"/>
    </source>
</evidence>
<evidence type="ECO:0000313" key="8">
    <source>
        <dbReference type="Proteomes" id="UP001501057"/>
    </source>
</evidence>
<accession>A0ABN2JLM1</accession>
<keyword evidence="8" id="KW-1185">Reference proteome</keyword>
<feature type="domain" description="ABC-2 type transporter transmembrane" evidence="6">
    <location>
        <begin position="474"/>
        <end position="658"/>
    </location>
</feature>
<comment type="caution">
    <text evidence="7">The sequence shown here is derived from an EMBL/GenBank/DDBJ whole genome shotgun (WGS) entry which is preliminary data.</text>
</comment>
<protein>
    <submittedName>
        <fullName evidence="7">YhgE/Pip domain-containing protein</fullName>
    </submittedName>
</protein>
<evidence type="ECO:0000259" key="6">
    <source>
        <dbReference type="Pfam" id="PF12698"/>
    </source>
</evidence>
<keyword evidence="2 5" id="KW-0812">Transmembrane</keyword>
<dbReference type="InterPro" id="IPR013525">
    <property type="entry name" value="ABC2_TM"/>
</dbReference>
<sequence>MIPSPALPWFELARLRRSRLARAAVVAVSIVPLLYGALYIWANLDPTGNLDQVRAAVVNEDEIVEITGPDGTTEPVAVGRLLAANLIGDDEGSNYDWVLTDAEDASAGLASGEYKAVLTIPENLSAAATSTSGDPSEAVQGQLDLRTNDGVNYINGTIAERILDAARAALNAQVTETYLDNVYLGFSDIRASLQEAADGAAQLASGAGELAEGTDQLEDGATQLAAGNRQLANGAGQLDDGASQLASGLGLLQSQTGTLGADTQRLADGSRQVADGTAQLNQTVQQVTQALLGATDNASADIDTLAATLVTLADQCDAAATEGVDCSLLRQAATQSGDLKGFVDDVRGGAQQVSSDTAALASGAGQVAAGNQQLASAVPTLLSAIDLASGGASTLADGTSRLSTGADAAASGADALAGGVTELANGADQLAAGASDLASGLDEGVDQVPEYDEADRDQLASTVATPIEDAANRVNGVDNYGTALAPYFMALALWVGAMAIYLLLRPFSDRAIASTAGSVRIALAGLAPGLALAAVQALLLVAVVEGIVGIHPADRLLLIGTALAAGTVFTAINQMFIALFGAAGRFLALVLVCLQLTSAGGTYPIETAPAFFGFLHDLLPMTYVVDLFRAATAGGGQSIGRDFFALGVFTVLALSVTVLAAYRRQRVTITRLHPTLVV</sequence>
<gene>
    <name evidence="7" type="ORF">GCM10009710_10270</name>
</gene>
<dbReference type="Gene3D" id="1.10.287.950">
    <property type="entry name" value="Methyl-accepting chemotaxis protein"/>
    <property type="match status" value="2"/>
</dbReference>
<dbReference type="PANTHER" id="PTHR43077">
    <property type="entry name" value="TRANSPORT PERMEASE YVFS-RELATED"/>
    <property type="match status" value="1"/>
</dbReference>
<dbReference type="InterPro" id="IPR017501">
    <property type="entry name" value="Phage_infect_YhgE_C"/>
</dbReference>
<dbReference type="InterPro" id="IPR023908">
    <property type="entry name" value="xxxLxxG_rpt"/>
</dbReference>
<dbReference type="Pfam" id="PF12698">
    <property type="entry name" value="ABC2_membrane_3"/>
    <property type="match status" value="1"/>
</dbReference>
<keyword evidence="3 5" id="KW-1133">Transmembrane helix</keyword>
<feature type="transmembrane region" description="Helical" evidence="5">
    <location>
        <begin position="20"/>
        <end position="42"/>
    </location>
</feature>
<dbReference type="PANTHER" id="PTHR43077:SF5">
    <property type="entry name" value="PHAGE INFECTION PROTEIN"/>
    <property type="match status" value="1"/>
</dbReference>
<dbReference type="NCBIfam" id="TIGR03061">
    <property type="entry name" value="pip_yhgE_Nterm"/>
    <property type="match status" value="1"/>
</dbReference>
<dbReference type="SUPFAM" id="SSF101967">
    <property type="entry name" value="Adhesin YadA, collagen-binding domain"/>
    <property type="match status" value="2"/>
</dbReference>
<dbReference type="NCBIfam" id="TIGR03057">
    <property type="entry name" value="xxxLxxG_by_4"/>
    <property type="match status" value="5"/>
</dbReference>
<evidence type="ECO:0000256" key="5">
    <source>
        <dbReference type="SAM" id="Phobius"/>
    </source>
</evidence>
<dbReference type="NCBIfam" id="TIGR03062">
    <property type="entry name" value="pip_yhgE_Cterm"/>
    <property type="match status" value="1"/>
</dbReference>
<feature type="transmembrane region" description="Helical" evidence="5">
    <location>
        <begin position="643"/>
        <end position="662"/>
    </location>
</feature>
<dbReference type="RefSeq" id="WP_344198436.1">
    <property type="nucleotide sequence ID" value="NZ_BAAAME010000002.1"/>
</dbReference>
<reference evidence="7 8" key="1">
    <citation type="journal article" date="2019" name="Int. J. Syst. Evol. Microbiol.">
        <title>The Global Catalogue of Microorganisms (GCM) 10K type strain sequencing project: providing services to taxonomists for standard genome sequencing and annotation.</title>
        <authorList>
            <consortium name="The Broad Institute Genomics Platform"/>
            <consortium name="The Broad Institute Genome Sequencing Center for Infectious Disease"/>
            <person name="Wu L."/>
            <person name="Ma J."/>
        </authorList>
    </citation>
    <scope>NUCLEOTIDE SEQUENCE [LARGE SCALE GENOMIC DNA]</scope>
    <source>
        <strain evidence="7 8">JCM 13518</strain>
    </source>
</reference>
<feature type="transmembrane region" description="Helical" evidence="5">
    <location>
        <begin position="484"/>
        <end position="504"/>
    </location>
</feature>
<evidence type="ECO:0000256" key="1">
    <source>
        <dbReference type="ARBA" id="ARBA00004141"/>
    </source>
</evidence>
<evidence type="ECO:0000256" key="2">
    <source>
        <dbReference type="ARBA" id="ARBA00022692"/>
    </source>
</evidence>
<evidence type="ECO:0000256" key="4">
    <source>
        <dbReference type="ARBA" id="ARBA00023136"/>
    </source>
</evidence>
<proteinExistence type="predicted"/>
<organism evidence="7 8">
    <name type="scientific">Aeromicrobium alkaliterrae</name>
    <dbReference type="NCBI Taxonomy" id="302168"/>
    <lineage>
        <taxon>Bacteria</taxon>
        <taxon>Bacillati</taxon>
        <taxon>Actinomycetota</taxon>
        <taxon>Actinomycetes</taxon>
        <taxon>Propionibacteriales</taxon>
        <taxon>Nocardioidaceae</taxon>
        <taxon>Aeromicrobium</taxon>
    </lineage>
</organism>
<dbReference type="EMBL" id="BAAAME010000002">
    <property type="protein sequence ID" value="GAA1731568.1"/>
    <property type="molecule type" value="Genomic_DNA"/>
</dbReference>
<dbReference type="InterPro" id="IPR011049">
    <property type="entry name" value="Serralysin-like_metalloprot_C"/>
</dbReference>
<evidence type="ECO:0000313" key="7">
    <source>
        <dbReference type="EMBL" id="GAA1731568.1"/>
    </source>
</evidence>